<evidence type="ECO:0000313" key="4">
    <source>
        <dbReference type="EMBL" id="KSA00344.1"/>
    </source>
</evidence>
<dbReference type="GeneID" id="26840918"/>
<dbReference type="EMBL" id="LMYN01000092">
    <property type="protein sequence ID" value="KSA00344.1"/>
    <property type="molecule type" value="Genomic_DNA"/>
</dbReference>
<proteinExistence type="inferred from homology"/>
<reference evidence="4 5" key="1">
    <citation type="submission" date="2015-11" db="EMBL/GenBank/DDBJ databases">
        <title>The genome of Debaryomyces fabryi.</title>
        <authorList>
            <person name="Tafer H."/>
            <person name="Lopandic K."/>
        </authorList>
    </citation>
    <scope>NUCLEOTIDE SEQUENCE [LARGE SCALE GENOMIC DNA]</scope>
    <source>
        <strain evidence="4 5">CBS 789</strain>
    </source>
</reference>
<gene>
    <name evidence="4" type="ORF">AC631_03909</name>
</gene>
<comment type="similarity">
    <text evidence="1">Belongs to the RRP15 family.</text>
</comment>
<accession>A0A0V1PVQ6</accession>
<feature type="compositionally biased region" description="Basic and acidic residues" evidence="3">
    <location>
        <begin position="12"/>
        <end position="32"/>
    </location>
</feature>
<feature type="region of interest" description="Disordered" evidence="3">
    <location>
        <begin position="1"/>
        <end position="106"/>
    </location>
</feature>
<evidence type="ECO:0000256" key="1">
    <source>
        <dbReference type="ARBA" id="ARBA00007462"/>
    </source>
</evidence>
<organism evidence="4 5">
    <name type="scientific">Debaryomyces fabryi</name>
    <dbReference type="NCBI Taxonomy" id="58627"/>
    <lineage>
        <taxon>Eukaryota</taxon>
        <taxon>Fungi</taxon>
        <taxon>Dikarya</taxon>
        <taxon>Ascomycota</taxon>
        <taxon>Saccharomycotina</taxon>
        <taxon>Pichiomycetes</taxon>
        <taxon>Debaryomycetaceae</taxon>
        <taxon>Debaryomyces</taxon>
    </lineage>
</organism>
<sequence length="248" mass="27802">MGAAAKKQRIGIRGDAKVTKKLEKKDQVRSSDEENESVESSDEENENLEDIEGDDEVDIEVDDEADIDGVSSGDEAEDSEENTDSSDYDDDEIPKMKKKKNLDDGSESFANAFNAIVGSRLKAYNRKDPILAKNKTTLKKLESDKLEAKAKRLILSEKKQLHDKHRIKNLLPSASEPEKVRTIIQNERQLKKVAQKGVVRLFNAVLSTQLKTNQEIGKEQVGQTKKEELMNEISKEKFLDLVQAAGQS</sequence>
<dbReference type="GO" id="GO:0030687">
    <property type="term" value="C:preribosome, large subunit precursor"/>
    <property type="evidence" value="ECO:0007669"/>
    <property type="project" value="TreeGrafter"/>
</dbReference>
<name>A0A0V1PVQ6_9ASCO</name>
<dbReference type="Pfam" id="PF07890">
    <property type="entry name" value="Rrp15p"/>
    <property type="match status" value="1"/>
</dbReference>
<feature type="coiled-coil region" evidence="2">
    <location>
        <begin position="131"/>
        <end position="158"/>
    </location>
</feature>
<dbReference type="OrthoDB" id="20949at2759"/>
<feature type="compositionally biased region" description="Acidic residues" evidence="3">
    <location>
        <begin position="33"/>
        <end position="67"/>
    </location>
</feature>
<protein>
    <recommendedName>
        <fullName evidence="6">Rrp15p-domain-containing protein</fullName>
    </recommendedName>
</protein>
<dbReference type="InterPro" id="IPR012459">
    <property type="entry name" value="Rrp15"/>
</dbReference>
<evidence type="ECO:0008006" key="6">
    <source>
        <dbReference type="Google" id="ProtNLM"/>
    </source>
</evidence>
<dbReference type="AlphaFoldDB" id="A0A0V1PVQ6"/>
<evidence type="ECO:0000256" key="3">
    <source>
        <dbReference type="SAM" id="MobiDB-lite"/>
    </source>
</evidence>
<comment type="caution">
    <text evidence="4">The sequence shown here is derived from an EMBL/GenBank/DDBJ whole genome shotgun (WGS) entry which is preliminary data.</text>
</comment>
<keyword evidence="5" id="KW-1185">Reference proteome</keyword>
<dbReference type="RefSeq" id="XP_015466446.1">
    <property type="nucleotide sequence ID" value="XM_015612738.1"/>
</dbReference>
<evidence type="ECO:0000313" key="5">
    <source>
        <dbReference type="Proteomes" id="UP000054251"/>
    </source>
</evidence>
<keyword evidence="2" id="KW-0175">Coiled coil</keyword>
<dbReference type="GO" id="GO:0000460">
    <property type="term" value="P:maturation of 5.8S rRNA"/>
    <property type="evidence" value="ECO:0007669"/>
    <property type="project" value="TreeGrafter"/>
</dbReference>
<evidence type="ECO:0000256" key="2">
    <source>
        <dbReference type="SAM" id="Coils"/>
    </source>
</evidence>
<dbReference type="PANTHER" id="PTHR13245">
    <property type="entry name" value="RRP15-LIKE PROTEIN"/>
    <property type="match status" value="1"/>
</dbReference>
<dbReference type="Proteomes" id="UP000054251">
    <property type="component" value="Unassembled WGS sequence"/>
</dbReference>
<dbReference type="PANTHER" id="PTHR13245:SF14">
    <property type="entry name" value="RRP15-LIKE PROTEIN"/>
    <property type="match status" value="1"/>
</dbReference>
<feature type="compositionally biased region" description="Acidic residues" evidence="3">
    <location>
        <begin position="74"/>
        <end position="92"/>
    </location>
</feature>
<dbReference type="GO" id="GO:0000470">
    <property type="term" value="P:maturation of LSU-rRNA"/>
    <property type="evidence" value="ECO:0007669"/>
    <property type="project" value="TreeGrafter"/>
</dbReference>
<feature type="compositionally biased region" description="Basic residues" evidence="3">
    <location>
        <begin position="1"/>
        <end position="10"/>
    </location>
</feature>